<feature type="region of interest" description="Disordered" evidence="1">
    <location>
        <begin position="589"/>
        <end position="620"/>
    </location>
</feature>
<feature type="domain" description="CCHC-type" evidence="2">
    <location>
        <begin position="368"/>
        <end position="384"/>
    </location>
</feature>
<dbReference type="GO" id="GO:0003676">
    <property type="term" value="F:nucleic acid binding"/>
    <property type="evidence" value="ECO:0007669"/>
    <property type="project" value="InterPro"/>
</dbReference>
<dbReference type="EMBL" id="CCKQ01008230">
    <property type="protein sequence ID" value="CDW79670.1"/>
    <property type="molecule type" value="Genomic_DNA"/>
</dbReference>
<evidence type="ECO:0000256" key="1">
    <source>
        <dbReference type="SAM" id="MobiDB-lite"/>
    </source>
</evidence>
<feature type="region of interest" description="Disordered" evidence="1">
    <location>
        <begin position="1"/>
        <end position="49"/>
    </location>
</feature>
<organism evidence="3 4">
    <name type="scientific">Stylonychia lemnae</name>
    <name type="common">Ciliate</name>
    <dbReference type="NCBI Taxonomy" id="5949"/>
    <lineage>
        <taxon>Eukaryota</taxon>
        <taxon>Sar</taxon>
        <taxon>Alveolata</taxon>
        <taxon>Ciliophora</taxon>
        <taxon>Intramacronucleata</taxon>
        <taxon>Spirotrichea</taxon>
        <taxon>Stichotrichia</taxon>
        <taxon>Sporadotrichida</taxon>
        <taxon>Oxytrichidae</taxon>
        <taxon>Stylonychinae</taxon>
        <taxon>Stylonychia</taxon>
    </lineage>
</organism>
<feature type="compositionally biased region" description="Polar residues" evidence="1">
    <location>
        <begin position="82"/>
        <end position="96"/>
    </location>
</feature>
<dbReference type="InParanoid" id="A0A078ABJ5"/>
<dbReference type="InterPro" id="IPR001878">
    <property type="entry name" value="Znf_CCHC"/>
</dbReference>
<sequence>MRGGIRQAGAQQQNPEKKEQELPKPNNLELMRNRYPEKQRKNQSLRQNKVPKVDEIFNLLYQTQRLSEPVPSSEQINERRVSFSSSIDLQESSNKTNLKKRRRNSSNDQNLISKFDDSSQKRLRINLEEESKIQPHEKVLKVSVNVNTQRSISQQILKGNDIKSSQEMIVQQQKSQNCKAYYPCDIQIAQNNQRYQQEDSDLELGEIRPSLKNEQEDADMIGLKGIMVKQGMSIFYKQGEEEEENLHSYGVRKFNRNGGRFLGESDRKTQAFIELMKSNKSSTIRPCPYDVILIDDEDYKQASHKSNKSSQELEIIDEKQGRSNHVSFKQPLRRFFNTHVRQVRCKNCNNLGHTKSQCTEPLKETQTLCLFCRQPGHLDLNCKLKQESCNRCLGLGHKRNKCPTLCYPDQEFEYHVNSIIYLNNEREDYYYLEEVNNKYDLELYECIQCGKKEYYCQCKPKRLEALKLKTDLIVCQKFDCHQEFATVLRTQGMSNKLQFKIKEPDLDIIKSFGLRNQDNQDSSSDEIMEIDQDSFVNHKQQSQPQMSSQDLEDIFMVPEGHQYDTIYCQGCGGQNHPYNNCDNYLLNRGNQSRPNNSSKHYDISSYSGSNPNKEAKRARKFDQAQERISQLANNRDLLLKLQGNSELLATSQNVDKLSFNSTQSSTIGSPDCKASINQQQLDQLQQEYSEIFSSLYSPIPCQINPVQQQQAIQPMNQPQRKPNLWSNSHHKQDQIEMSLQNRMALNYWK</sequence>
<dbReference type="Gene3D" id="4.10.60.10">
    <property type="entry name" value="Zinc finger, CCHC-type"/>
    <property type="match status" value="1"/>
</dbReference>
<evidence type="ECO:0000259" key="2">
    <source>
        <dbReference type="SMART" id="SM00343"/>
    </source>
</evidence>
<feature type="region of interest" description="Disordered" evidence="1">
    <location>
        <begin position="67"/>
        <end position="115"/>
    </location>
</feature>
<accession>A0A078ABJ5</accession>
<dbReference type="InterPro" id="IPR036875">
    <property type="entry name" value="Znf_CCHC_sf"/>
</dbReference>
<feature type="domain" description="CCHC-type" evidence="2">
    <location>
        <begin position="388"/>
        <end position="404"/>
    </location>
</feature>
<protein>
    <submittedName>
        <fullName evidence="3">Cellular nucleic acid-binding protein</fullName>
    </submittedName>
</protein>
<dbReference type="SUPFAM" id="SSF57756">
    <property type="entry name" value="Retrovirus zinc finger-like domains"/>
    <property type="match status" value="1"/>
</dbReference>
<evidence type="ECO:0000313" key="3">
    <source>
        <dbReference type="EMBL" id="CDW79670.1"/>
    </source>
</evidence>
<dbReference type="OrthoDB" id="3863715at2759"/>
<feature type="domain" description="CCHC-type" evidence="2">
    <location>
        <begin position="567"/>
        <end position="583"/>
    </location>
</feature>
<proteinExistence type="predicted"/>
<feature type="compositionally biased region" description="Polar residues" evidence="1">
    <location>
        <begin position="589"/>
        <end position="612"/>
    </location>
</feature>
<reference evidence="3 4" key="1">
    <citation type="submission" date="2014-06" db="EMBL/GenBank/DDBJ databases">
        <authorList>
            <person name="Swart Estienne"/>
        </authorList>
    </citation>
    <scope>NUCLEOTIDE SEQUENCE [LARGE SCALE GENOMIC DNA]</scope>
    <source>
        <strain evidence="3 4">130c</strain>
    </source>
</reference>
<dbReference type="GO" id="GO:0008270">
    <property type="term" value="F:zinc ion binding"/>
    <property type="evidence" value="ECO:0007669"/>
    <property type="project" value="InterPro"/>
</dbReference>
<dbReference type="Proteomes" id="UP000039865">
    <property type="component" value="Unassembled WGS sequence"/>
</dbReference>
<feature type="compositionally biased region" description="Low complexity" evidence="1">
    <location>
        <begin position="1"/>
        <end position="13"/>
    </location>
</feature>
<gene>
    <name evidence="3" type="primary">Contig13104.g13970</name>
    <name evidence="3" type="ORF">STYLEM_8661</name>
</gene>
<feature type="compositionally biased region" description="Basic and acidic residues" evidence="1">
    <location>
        <begin position="31"/>
        <end position="40"/>
    </location>
</feature>
<name>A0A078ABJ5_STYLE</name>
<feature type="domain" description="CCHC-type" evidence="2">
    <location>
        <begin position="344"/>
        <end position="360"/>
    </location>
</feature>
<evidence type="ECO:0000313" key="4">
    <source>
        <dbReference type="Proteomes" id="UP000039865"/>
    </source>
</evidence>
<keyword evidence="4" id="KW-1185">Reference proteome</keyword>
<dbReference type="AlphaFoldDB" id="A0A078ABJ5"/>
<dbReference type="SMART" id="SM00343">
    <property type="entry name" value="ZnF_C2HC"/>
    <property type="match status" value="4"/>
</dbReference>